<feature type="compositionally biased region" description="Basic residues" evidence="1">
    <location>
        <begin position="53"/>
        <end position="64"/>
    </location>
</feature>
<sequence>MEALRPAILEKVGTQPFSNLIDLVAAAQKAEAFLNDRSATRDRSRNKGNERKMNKKCQGKATRRKLAPTINRDLHCLKEDHREVRVPQFLFRAVRRGQCNLIPSLRHSLPLLISSLMVLNTSISIGHKVQVTTKAILRISRLHKVLETKEGVDMPVPIQELVIVTQDKEEEIREKEKCLVKPMQLERQIRLRTTLIEVLLMV</sequence>
<gene>
    <name evidence="2" type="ORF">PanWU01x14_012820</name>
</gene>
<dbReference type="AlphaFoldDB" id="A0A2P5E0W5"/>
<comment type="caution">
    <text evidence="2">The sequence shown here is derived from an EMBL/GenBank/DDBJ whole genome shotgun (WGS) entry which is preliminary data.</text>
</comment>
<evidence type="ECO:0000313" key="3">
    <source>
        <dbReference type="Proteomes" id="UP000237105"/>
    </source>
</evidence>
<organism evidence="2 3">
    <name type="scientific">Parasponia andersonii</name>
    <name type="common">Sponia andersonii</name>
    <dbReference type="NCBI Taxonomy" id="3476"/>
    <lineage>
        <taxon>Eukaryota</taxon>
        <taxon>Viridiplantae</taxon>
        <taxon>Streptophyta</taxon>
        <taxon>Embryophyta</taxon>
        <taxon>Tracheophyta</taxon>
        <taxon>Spermatophyta</taxon>
        <taxon>Magnoliopsida</taxon>
        <taxon>eudicotyledons</taxon>
        <taxon>Gunneridae</taxon>
        <taxon>Pentapetalae</taxon>
        <taxon>rosids</taxon>
        <taxon>fabids</taxon>
        <taxon>Rosales</taxon>
        <taxon>Cannabaceae</taxon>
        <taxon>Parasponia</taxon>
    </lineage>
</organism>
<keyword evidence="3" id="KW-1185">Reference proteome</keyword>
<dbReference type="EMBL" id="JXTB01000005">
    <property type="protein sequence ID" value="PON79166.1"/>
    <property type="molecule type" value="Genomic_DNA"/>
</dbReference>
<accession>A0A2P5E0W5</accession>
<name>A0A2P5E0W5_PARAD</name>
<proteinExistence type="predicted"/>
<protein>
    <submittedName>
        <fullName evidence="2">Uncharacterized protein</fullName>
    </submittedName>
</protein>
<feature type="compositionally biased region" description="Basic and acidic residues" evidence="1">
    <location>
        <begin position="38"/>
        <end position="52"/>
    </location>
</feature>
<dbReference type="Proteomes" id="UP000237105">
    <property type="component" value="Unassembled WGS sequence"/>
</dbReference>
<feature type="region of interest" description="Disordered" evidence="1">
    <location>
        <begin position="35"/>
        <end position="64"/>
    </location>
</feature>
<reference evidence="3" key="1">
    <citation type="submission" date="2016-06" db="EMBL/GenBank/DDBJ databases">
        <title>Parallel loss of symbiosis genes in relatives of nitrogen-fixing non-legume Parasponia.</title>
        <authorList>
            <person name="Van Velzen R."/>
            <person name="Holmer R."/>
            <person name="Bu F."/>
            <person name="Rutten L."/>
            <person name="Van Zeijl A."/>
            <person name="Liu W."/>
            <person name="Santuari L."/>
            <person name="Cao Q."/>
            <person name="Sharma T."/>
            <person name="Shen D."/>
            <person name="Roswanjaya Y."/>
            <person name="Wardhani T."/>
            <person name="Kalhor M.S."/>
            <person name="Jansen J."/>
            <person name="Van den Hoogen J."/>
            <person name="Gungor B."/>
            <person name="Hartog M."/>
            <person name="Hontelez J."/>
            <person name="Verver J."/>
            <person name="Yang W.-C."/>
            <person name="Schijlen E."/>
            <person name="Repin R."/>
            <person name="Schilthuizen M."/>
            <person name="Schranz E."/>
            <person name="Heidstra R."/>
            <person name="Miyata K."/>
            <person name="Fedorova E."/>
            <person name="Kohlen W."/>
            <person name="Bisseling T."/>
            <person name="Smit S."/>
            <person name="Geurts R."/>
        </authorList>
    </citation>
    <scope>NUCLEOTIDE SEQUENCE [LARGE SCALE GENOMIC DNA]</scope>
    <source>
        <strain evidence="3">cv. WU1-14</strain>
    </source>
</reference>
<evidence type="ECO:0000256" key="1">
    <source>
        <dbReference type="SAM" id="MobiDB-lite"/>
    </source>
</evidence>
<evidence type="ECO:0000313" key="2">
    <source>
        <dbReference type="EMBL" id="PON79166.1"/>
    </source>
</evidence>